<dbReference type="GO" id="GO:0016616">
    <property type="term" value="F:oxidoreductase activity, acting on the CH-OH group of donors, NAD or NADP as acceptor"/>
    <property type="evidence" value="ECO:0007669"/>
    <property type="project" value="TreeGrafter"/>
</dbReference>
<gene>
    <name evidence="5" type="ORF">B0T11DRAFT_50705</name>
</gene>
<comment type="similarity">
    <text evidence="1 4">Belongs to the short-chain dehydrogenases/reductases (SDR) family.</text>
</comment>
<dbReference type="SUPFAM" id="SSF51735">
    <property type="entry name" value="NAD(P)-binding Rossmann-fold domains"/>
    <property type="match status" value="1"/>
</dbReference>
<keyword evidence="6" id="KW-1185">Reference proteome</keyword>
<dbReference type="PANTHER" id="PTHR42760:SF127">
    <property type="entry name" value="3-KETOACYL-ACYL CARRIER PROTEIN REDUCTASE-RELATED"/>
    <property type="match status" value="1"/>
</dbReference>
<dbReference type="InterPro" id="IPR002347">
    <property type="entry name" value="SDR_fam"/>
</dbReference>
<evidence type="ECO:0000256" key="3">
    <source>
        <dbReference type="ARBA" id="ARBA00023002"/>
    </source>
</evidence>
<evidence type="ECO:0000256" key="1">
    <source>
        <dbReference type="ARBA" id="ARBA00006484"/>
    </source>
</evidence>
<dbReference type="EMBL" id="JAGPXD010000002">
    <property type="protein sequence ID" value="KAH7367151.1"/>
    <property type="molecule type" value="Genomic_DNA"/>
</dbReference>
<organism evidence="5 6">
    <name type="scientific">Plectosphaerella cucumerina</name>
    <dbReference type="NCBI Taxonomy" id="40658"/>
    <lineage>
        <taxon>Eukaryota</taxon>
        <taxon>Fungi</taxon>
        <taxon>Dikarya</taxon>
        <taxon>Ascomycota</taxon>
        <taxon>Pezizomycotina</taxon>
        <taxon>Sordariomycetes</taxon>
        <taxon>Hypocreomycetidae</taxon>
        <taxon>Glomerellales</taxon>
        <taxon>Plectosphaerellaceae</taxon>
        <taxon>Plectosphaerella</taxon>
    </lineage>
</organism>
<evidence type="ECO:0000313" key="5">
    <source>
        <dbReference type="EMBL" id="KAH7367151.1"/>
    </source>
</evidence>
<keyword evidence="3" id="KW-0560">Oxidoreductase</keyword>
<dbReference type="Gene3D" id="3.40.50.720">
    <property type="entry name" value="NAD(P)-binding Rossmann-like Domain"/>
    <property type="match status" value="1"/>
</dbReference>
<evidence type="ECO:0000256" key="4">
    <source>
        <dbReference type="RuleBase" id="RU000363"/>
    </source>
</evidence>
<dbReference type="PRINTS" id="PR00081">
    <property type="entry name" value="GDHRDH"/>
</dbReference>
<evidence type="ECO:0000256" key="2">
    <source>
        <dbReference type="ARBA" id="ARBA00022857"/>
    </source>
</evidence>
<name>A0A8K0TKB5_9PEZI</name>
<dbReference type="GO" id="GO:0048038">
    <property type="term" value="F:quinone binding"/>
    <property type="evidence" value="ECO:0007669"/>
    <property type="project" value="TreeGrafter"/>
</dbReference>
<dbReference type="PRINTS" id="PR00080">
    <property type="entry name" value="SDRFAMILY"/>
</dbReference>
<proteinExistence type="inferred from homology"/>
<reference evidence="5" key="1">
    <citation type="journal article" date="2021" name="Nat. Commun.">
        <title>Genetic determinants of endophytism in the Arabidopsis root mycobiome.</title>
        <authorList>
            <person name="Mesny F."/>
            <person name="Miyauchi S."/>
            <person name="Thiergart T."/>
            <person name="Pickel B."/>
            <person name="Atanasova L."/>
            <person name="Karlsson M."/>
            <person name="Huettel B."/>
            <person name="Barry K.W."/>
            <person name="Haridas S."/>
            <person name="Chen C."/>
            <person name="Bauer D."/>
            <person name="Andreopoulos W."/>
            <person name="Pangilinan J."/>
            <person name="LaButti K."/>
            <person name="Riley R."/>
            <person name="Lipzen A."/>
            <person name="Clum A."/>
            <person name="Drula E."/>
            <person name="Henrissat B."/>
            <person name="Kohler A."/>
            <person name="Grigoriev I.V."/>
            <person name="Martin F.M."/>
            <person name="Hacquard S."/>
        </authorList>
    </citation>
    <scope>NUCLEOTIDE SEQUENCE</scope>
    <source>
        <strain evidence="5">MPI-CAGE-AT-0016</strain>
    </source>
</reference>
<protein>
    <submittedName>
        <fullName evidence="5">3-oxoacyl-reductase</fullName>
    </submittedName>
</protein>
<dbReference type="PROSITE" id="PS00061">
    <property type="entry name" value="ADH_SHORT"/>
    <property type="match status" value="1"/>
</dbReference>
<dbReference type="GO" id="GO:0006633">
    <property type="term" value="P:fatty acid biosynthetic process"/>
    <property type="evidence" value="ECO:0007669"/>
    <property type="project" value="TreeGrafter"/>
</dbReference>
<dbReference type="InterPro" id="IPR036291">
    <property type="entry name" value="NAD(P)-bd_dom_sf"/>
</dbReference>
<dbReference type="CDD" id="cd05233">
    <property type="entry name" value="SDR_c"/>
    <property type="match status" value="1"/>
</dbReference>
<comment type="caution">
    <text evidence="5">The sequence shown here is derived from an EMBL/GenBank/DDBJ whole genome shotgun (WGS) entry which is preliminary data.</text>
</comment>
<dbReference type="OrthoDB" id="417891at2759"/>
<evidence type="ECO:0000313" key="6">
    <source>
        <dbReference type="Proteomes" id="UP000813385"/>
    </source>
</evidence>
<keyword evidence="2" id="KW-0521">NADP</keyword>
<dbReference type="FunFam" id="3.40.50.720:FF:000173">
    <property type="entry name" value="3-oxoacyl-[acyl-carrier protein] reductase"/>
    <property type="match status" value="1"/>
</dbReference>
<dbReference type="PANTHER" id="PTHR42760">
    <property type="entry name" value="SHORT-CHAIN DEHYDROGENASES/REDUCTASES FAMILY MEMBER"/>
    <property type="match status" value="1"/>
</dbReference>
<sequence length="264" mass="27799">MPSNPVDNEISGRTALVTGASSGIGAAVARDLWSHGAHLALTYSSNVSGLDNLITSLRAQDPSPTRRISTHKLDLSLDEDLITLATDFAKTHSQPGPDILISNAGVAGLDKKSNPYLDNITVEEFDFTTNVNLRAAFRLCKWAVPFMVERHWGRVVFVSSISAIGGGINGCHYAASKAGLTGMMKNLAYKHAASGVTFNDVAPAMIGDTGMIPDEARVAGTPGDVKNIPVGRLGTPQEAANVVLMFCKTGYMTAQSVLLSGGLK</sequence>
<dbReference type="AlphaFoldDB" id="A0A8K0TKB5"/>
<dbReference type="InterPro" id="IPR020904">
    <property type="entry name" value="Sc_DH/Rdtase_CS"/>
</dbReference>
<dbReference type="Pfam" id="PF00106">
    <property type="entry name" value="adh_short"/>
    <property type="match status" value="1"/>
</dbReference>
<dbReference type="Proteomes" id="UP000813385">
    <property type="component" value="Unassembled WGS sequence"/>
</dbReference>
<accession>A0A8K0TKB5</accession>